<reference evidence="6 8" key="2">
    <citation type="journal article" date="2014" name="BMC Genomics">
        <title>An improved genome release (version Mt4.0) for the model legume Medicago truncatula.</title>
        <authorList>
            <person name="Tang H."/>
            <person name="Krishnakumar V."/>
            <person name="Bidwell S."/>
            <person name="Rosen B."/>
            <person name="Chan A."/>
            <person name="Zhou S."/>
            <person name="Gentzbittel L."/>
            <person name="Childs K.L."/>
            <person name="Yandell M."/>
            <person name="Gundlach H."/>
            <person name="Mayer K.F."/>
            <person name="Schwartz D.C."/>
            <person name="Town C.D."/>
        </authorList>
    </citation>
    <scope>GENOME REANNOTATION</scope>
    <source>
        <strain evidence="6">A17</strain>
        <strain evidence="7 8">cv. Jemalong A17</strain>
    </source>
</reference>
<evidence type="ECO:0000256" key="1">
    <source>
        <dbReference type="ARBA" id="ARBA00007447"/>
    </source>
</evidence>
<dbReference type="InterPro" id="IPR032799">
    <property type="entry name" value="TAXi_C"/>
</dbReference>
<dbReference type="EnsemblPlants" id="KEH27210">
    <property type="protein sequence ID" value="KEH27210"/>
    <property type="gene ID" value="MTR_6g088765"/>
</dbReference>
<dbReference type="InterPro" id="IPR032861">
    <property type="entry name" value="TAXi_N"/>
</dbReference>
<accession>A0A072UMX1</accession>
<dbReference type="InterPro" id="IPR021109">
    <property type="entry name" value="Peptidase_aspartic_dom_sf"/>
</dbReference>
<dbReference type="HOGENOM" id="CLU_1206382_0_0_1"/>
<dbReference type="Pfam" id="PF14541">
    <property type="entry name" value="TAXi_C"/>
    <property type="match status" value="1"/>
</dbReference>
<gene>
    <name evidence="6" type="ordered locus">MTR_6g088765</name>
</gene>
<evidence type="ECO:0000256" key="3">
    <source>
        <dbReference type="ARBA" id="ARBA00022801"/>
    </source>
</evidence>
<sequence length="230" mass="25208">MATIKYSITYGGDAKSQGDLSMETLTLDSTSNSSVSFPNTVIGCGHVNVLSDNSQNSGVVVGTGRGEISLIKQMLLLLFHLLWSKSSIGREDHYFLTLEAFSVGNNRIEYGEGTNVSMKNIVIDSGTPLTMLPPPFHSKLESYVAKEVKLPCVEPPDHRLSLCYNTTGNQSNFPVITAHFSGADVKLNSNSTFFPIEEGIMCFSFLLSNVKITLLLGFISSHFHLHVRRN</sequence>
<dbReference type="InterPro" id="IPR051708">
    <property type="entry name" value="Plant_Aspart_Prot_A1"/>
</dbReference>
<evidence type="ECO:0000313" key="7">
    <source>
        <dbReference type="EnsemblPlants" id="KEH27210"/>
    </source>
</evidence>
<dbReference type="Proteomes" id="UP000002051">
    <property type="component" value="Chromosome 6"/>
</dbReference>
<reference evidence="7" key="3">
    <citation type="submission" date="2015-04" db="UniProtKB">
        <authorList>
            <consortium name="EnsemblPlants"/>
        </authorList>
    </citation>
    <scope>IDENTIFICATION</scope>
    <source>
        <strain evidence="7">cv. Jemalong A17</strain>
    </source>
</reference>
<name>A0A072UMX1_MEDTR</name>
<dbReference type="GO" id="GO:0006508">
    <property type="term" value="P:proteolysis"/>
    <property type="evidence" value="ECO:0007669"/>
    <property type="project" value="UniProtKB-KW"/>
</dbReference>
<comment type="similarity">
    <text evidence="1">Belongs to the peptidase A1 family.</text>
</comment>
<evidence type="ECO:0000256" key="2">
    <source>
        <dbReference type="ARBA" id="ARBA00022670"/>
    </source>
</evidence>
<feature type="domain" description="Xylanase inhibitor C-terminal" evidence="4">
    <location>
        <begin position="93"/>
        <end position="208"/>
    </location>
</feature>
<reference evidence="6 8" key="1">
    <citation type="journal article" date="2011" name="Nature">
        <title>The Medicago genome provides insight into the evolution of rhizobial symbioses.</title>
        <authorList>
            <person name="Young N.D."/>
            <person name="Debelle F."/>
            <person name="Oldroyd G.E."/>
            <person name="Geurts R."/>
            <person name="Cannon S.B."/>
            <person name="Udvardi M.K."/>
            <person name="Benedito V.A."/>
            <person name="Mayer K.F."/>
            <person name="Gouzy J."/>
            <person name="Schoof H."/>
            <person name="Van de Peer Y."/>
            <person name="Proost S."/>
            <person name="Cook D.R."/>
            <person name="Meyers B.C."/>
            <person name="Spannagl M."/>
            <person name="Cheung F."/>
            <person name="De Mita S."/>
            <person name="Krishnakumar V."/>
            <person name="Gundlach H."/>
            <person name="Zhou S."/>
            <person name="Mudge J."/>
            <person name="Bharti A.K."/>
            <person name="Murray J.D."/>
            <person name="Naoumkina M.A."/>
            <person name="Rosen B."/>
            <person name="Silverstein K.A."/>
            <person name="Tang H."/>
            <person name="Rombauts S."/>
            <person name="Zhao P.X."/>
            <person name="Zhou P."/>
            <person name="Barbe V."/>
            <person name="Bardou P."/>
            <person name="Bechner M."/>
            <person name="Bellec A."/>
            <person name="Berger A."/>
            <person name="Berges H."/>
            <person name="Bidwell S."/>
            <person name="Bisseling T."/>
            <person name="Choisne N."/>
            <person name="Couloux A."/>
            <person name="Denny R."/>
            <person name="Deshpande S."/>
            <person name="Dai X."/>
            <person name="Doyle J.J."/>
            <person name="Dudez A.M."/>
            <person name="Farmer A.D."/>
            <person name="Fouteau S."/>
            <person name="Franken C."/>
            <person name="Gibelin C."/>
            <person name="Gish J."/>
            <person name="Goldstein S."/>
            <person name="Gonzalez A.J."/>
            <person name="Green P.J."/>
            <person name="Hallab A."/>
            <person name="Hartog M."/>
            <person name="Hua A."/>
            <person name="Humphray S.J."/>
            <person name="Jeong D.H."/>
            <person name="Jing Y."/>
            <person name="Jocker A."/>
            <person name="Kenton S.M."/>
            <person name="Kim D.J."/>
            <person name="Klee K."/>
            <person name="Lai H."/>
            <person name="Lang C."/>
            <person name="Lin S."/>
            <person name="Macmil S.L."/>
            <person name="Magdelenat G."/>
            <person name="Matthews L."/>
            <person name="McCorrison J."/>
            <person name="Monaghan E.L."/>
            <person name="Mun J.H."/>
            <person name="Najar F.Z."/>
            <person name="Nicholson C."/>
            <person name="Noirot C."/>
            <person name="O'Bleness M."/>
            <person name="Paule C.R."/>
            <person name="Poulain J."/>
            <person name="Prion F."/>
            <person name="Qin B."/>
            <person name="Qu C."/>
            <person name="Retzel E.F."/>
            <person name="Riddle C."/>
            <person name="Sallet E."/>
            <person name="Samain S."/>
            <person name="Samson N."/>
            <person name="Sanders I."/>
            <person name="Saurat O."/>
            <person name="Scarpelli C."/>
            <person name="Schiex T."/>
            <person name="Segurens B."/>
            <person name="Severin A.J."/>
            <person name="Sherrier D.J."/>
            <person name="Shi R."/>
            <person name="Sims S."/>
            <person name="Singer S.R."/>
            <person name="Sinharoy S."/>
            <person name="Sterck L."/>
            <person name="Viollet A."/>
            <person name="Wang B.B."/>
            <person name="Wang K."/>
            <person name="Wang M."/>
            <person name="Wang X."/>
            <person name="Warfsmann J."/>
            <person name="Weissenbach J."/>
            <person name="White D.D."/>
            <person name="White J.D."/>
            <person name="Wiley G.B."/>
            <person name="Wincker P."/>
            <person name="Xing Y."/>
            <person name="Yang L."/>
            <person name="Yao Z."/>
            <person name="Ying F."/>
            <person name="Zhai J."/>
            <person name="Zhou L."/>
            <person name="Zuber A."/>
            <person name="Denarie J."/>
            <person name="Dixon R.A."/>
            <person name="May G.D."/>
            <person name="Schwartz D.C."/>
            <person name="Rogers J."/>
            <person name="Quetier F."/>
            <person name="Town C.D."/>
            <person name="Roe B.A."/>
        </authorList>
    </citation>
    <scope>NUCLEOTIDE SEQUENCE [LARGE SCALE GENOMIC DNA]</scope>
    <source>
        <strain evidence="6">A17</strain>
        <strain evidence="7 8">cv. Jemalong A17</strain>
    </source>
</reference>
<evidence type="ECO:0000259" key="4">
    <source>
        <dbReference type="Pfam" id="PF14541"/>
    </source>
</evidence>
<evidence type="ECO:0000259" key="5">
    <source>
        <dbReference type="Pfam" id="PF14543"/>
    </source>
</evidence>
<dbReference type="Gene3D" id="2.40.70.10">
    <property type="entry name" value="Acid Proteases"/>
    <property type="match status" value="2"/>
</dbReference>
<protein>
    <submittedName>
        <fullName evidence="6">Aspartyl protease family protein, putative</fullName>
    </submittedName>
</protein>
<dbReference type="Pfam" id="PF14543">
    <property type="entry name" value="TAXi_N"/>
    <property type="match status" value="1"/>
</dbReference>
<dbReference type="GO" id="GO:0005576">
    <property type="term" value="C:extracellular region"/>
    <property type="evidence" value="ECO:0000318"/>
    <property type="project" value="GO_Central"/>
</dbReference>
<dbReference type="STRING" id="3880.A0A072UMX1"/>
<dbReference type="GO" id="GO:0004190">
    <property type="term" value="F:aspartic-type endopeptidase activity"/>
    <property type="evidence" value="ECO:0000318"/>
    <property type="project" value="GO_Central"/>
</dbReference>
<evidence type="ECO:0000313" key="8">
    <source>
        <dbReference type="Proteomes" id="UP000002051"/>
    </source>
</evidence>
<dbReference type="AlphaFoldDB" id="A0A072UMX1"/>
<keyword evidence="8" id="KW-1185">Reference proteome</keyword>
<dbReference type="PANTHER" id="PTHR47967">
    <property type="entry name" value="OS07G0603500 PROTEIN-RELATED"/>
    <property type="match status" value="1"/>
</dbReference>
<proteinExistence type="inferred from homology"/>
<dbReference type="SUPFAM" id="SSF50630">
    <property type="entry name" value="Acid proteases"/>
    <property type="match status" value="1"/>
</dbReference>
<evidence type="ECO:0000313" key="6">
    <source>
        <dbReference type="EMBL" id="KEH27210.1"/>
    </source>
</evidence>
<organism evidence="6 8">
    <name type="scientific">Medicago truncatula</name>
    <name type="common">Barrel medic</name>
    <name type="synonym">Medicago tribuloides</name>
    <dbReference type="NCBI Taxonomy" id="3880"/>
    <lineage>
        <taxon>Eukaryota</taxon>
        <taxon>Viridiplantae</taxon>
        <taxon>Streptophyta</taxon>
        <taxon>Embryophyta</taxon>
        <taxon>Tracheophyta</taxon>
        <taxon>Spermatophyta</taxon>
        <taxon>Magnoliopsida</taxon>
        <taxon>eudicotyledons</taxon>
        <taxon>Gunneridae</taxon>
        <taxon>Pentapetalae</taxon>
        <taxon>rosids</taxon>
        <taxon>fabids</taxon>
        <taxon>Fabales</taxon>
        <taxon>Fabaceae</taxon>
        <taxon>Papilionoideae</taxon>
        <taxon>50 kb inversion clade</taxon>
        <taxon>NPAAA clade</taxon>
        <taxon>Hologalegina</taxon>
        <taxon>IRL clade</taxon>
        <taxon>Trifolieae</taxon>
        <taxon>Medicago</taxon>
    </lineage>
</organism>
<keyword evidence="3" id="KW-0378">Hydrolase</keyword>
<feature type="domain" description="Xylanase inhibitor N-terminal" evidence="5">
    <location>
        <begin position="3"/>
        <end position="74"/>
    </location>
</feature>
<keyword evidence="2 6" id="KW-0645">Protease</keyword>
<dbReference type="EMBL" id="CM001222">
    <property type="protein sequence ID" value="KEH27210.1"/>
    <property type="molecule type" value="Genomic_DNA"/>
</dbReference>
<dbReference type="PANTHER" id="PTHR47967:SF66">
    <property type="entry name" value="ASPARTIC PROTEINASE CDR1-RELATED"/>
    <property type="match status" value="1"/>
</dbReference>